<feature type="compositionally biased region" description="Low complexity" evidence="1">
    <location>
        <begin position="15"/>
        <end position="39"/>
    </location>
</feature>
<accession>A0ABY5YIR8</accession>
<sequence>MPSAPDSAAQSATKPSTAQTGTAQTAPAQPSATSAVPAQPESPSSAGTATGVTKTGPTATGPVPTSSVAAPVTPQPDTTQPPVTTTPPAPSAPPANAPAFDSSGAITPAASTPAPRSGGAVATSENRTPLKRDYRISLGTFGSEAEANASTAAVRALGYTVYPIDLGSQVVAQVGPFADAATANAALSDIARAYGGAALYAPRQSANAGSQPSPSPSPDKPAATSTASSGASSASSSASPAPASAATPTPATSTATPKQPAQAAAPSGPVYLQVGAFDRQDSAQRLVGMLSDLGYSPSVQAPDGKKVTVLIGPFSGDAVLRAESKLNDNGFDHFRVR</sequence>
<dbReference type="RefSeq" id="WP_260560278.1">
    <property type="nucleotide sequence ID" value="NZ_CP104213.1"/>
</dbReference>
<dbReference type="InterPro" id="IPR036680">
    <property type="entry name" value="SPOR-like_sf"/>
</dbReference>
<evidence type="ECO:0000313" key="3">
    <source>
        <dbReference type="EMBL" id="UWX64002.1"/>
    </source>
</evidence>
<reference evidence="3" key="1">
    <citation type="submission" date="2022-09" db="EMBL/GenBank/DDBJ databases">
        <title>genome sequence of Deinococcus rubellus.</title>
        <authorList>
            <person name="Srinivasan S."/>
        </authorList>
    </citation>
    <scope>NUCLEOTIDE SEQUENCE</scope>
    <source>
        <strain evidence="3">Ant6</strain>
    </source>
</reference>
<feature type="compositionally biased region" description="Low complexity" evidence="1">
    <location>
        <begin position="69"/>
        <end position="83"/>
    </location>
</feature>
<name>A0ABY5YIR8_9DEIO</name>
<feature type="region of interest" description="Disordered" evidence="1">
    <location>
        <begin position="204"/>
        <end position="266"/>
    </location>
</feature>
<feature type="domain" description="SPOR" evidence="2">
    <location>
        <begin position="264"/>
        <end position="337"/>
    </location>
</feature>
<proteinExistence type="predicted"/>
<dbReference type="SUPFAM" id="SSF110997">
    <property type="entry name" value="Sporulation related repeat"/>
    <property type="match status" value="2"/>
</dbReference>
<dbReference type="Gene3D" id="3.30.70.1070">
    <property type="entry name" value="Sporulation related repeat"/>
    <property type="match status" value="2"/>
</dbReference>
<dbReference type="EMBL" id="CP104213">
    <property type="protein sequence ID" value="UWX64002.1"/>
    <property type="molecule type" value="Genomic_DNA"/>
</dbReference>
<feature type="compositionally biased region" description="Polar residues" evidence="1">
    <location>
        <begin position="41"/>
        <end position="68"/>
    </location>
</feature>
<dbReference type="PROSITE" id="PS51724">
    <property type="entry name" value="SPOR"/>
    <property type="match status" value="2"/>
</dbReference>
<feature type="domain" description="SPOR" evidence="2">
    <location>
        <begin position="128"/>
        <end position="203"/>
    </location>
</feature>
<feature type="region of interest" description="Disordered" evidence="1">
    <location>
        <begin position="1"/>
        <end position="130"/>
    </location>
</feature>
<dbReference type="Proteomes" id="UP001060261">
    <property type="component" value="Chromosome"/>
</dbReference>
<evidence type="ECO:0000259" key="2">
    <source>
        <dbReference type="PROSITE" id="PS51724"/>
    </source>
</evidence>
<protein>
    <submittedName>
        <fullName evidence="3">SPOR domain-containing protein</fullName>
    </submittedName>
</protein>
<feature type="compositionally biased region" description="Pro residues" evidence="1">
    <location>
        <begin position="84"/>
        <end position="96"/>
    </location>
</feature>
<evidence type="ECO:0000313" key="4">
    <source>
        <dbReference type="Proteomes" id="UP001060261"/>
    </source>
</evidence>
<dbReference type="Pfam" id="PF05036">
    <property type="entry name" value="SPOR"/>
    <property type="match status" value="2"/>
</dbReference>
<evidence type="ECO:0000256" key="1">
    <source>
        <dbReference type="SAM" id="MobiDB-lite"/>
    </source>
</evidence>
<feature type="compositionally biased region" description="Low complexity" evidence="1">
    <location>
        <begin position="220"/>
        <end position="266"/>
    </location>
</feature>
<keyword evidence="4" id="KW-1185">Reference proteome</keyword>
<organism evidence="3 4">
    <name type="scientific">Deinococcus rubellus</name>
    <dbReference type="NCBI Taxonomy" id="1889240"/>
    <lineage>
        <taxon>Bacteria</taxon>
        <taxon>Thermotogati</taxon>
        <taxon>Deinococcota</taxon>
        <taxon>Deinococci</taxon>
        <taxon>Deinococcales</taxon>
        <taxon>Deinococcaceae</taxon>
        <taxon>Deinococcus</taxon>
    </lineage>
</organism>
<dbReference type="InterPro" id="IPR007730">
    <property type="entry name" value="SPOR-like_dom"/>
</dbReference>
<gene>
    <name evidence="3" type="ORF">N0D28_14990</name>
</gene>